<proteinExistence type="predicted"/>
<evidence type="ECO:0000313" key="4">
    <source>
        <dbReference type="Proteomes" id="UP000677228"/>
    </source>
</evidence>
<dbReference type="AlphaFoldDB" id="A0A8S2EBH1"/>
<protein>
    <submittedName>
        <fullName evidence="2">Uncharacterized protein</fullName>
    </submittedName>
</protein>
<name>A0A8S2EBH1_9BILA</name>
<dbReference type="Proteomes" id="UP000682733">
    <property type="component" value="Unassembled WGS sequence"/>
</dbReference>
<dbReference type="Proteomes" id="UP000677228">
    <property type="component" value="Unassembled WGS sequence"/>
</dbReference>
<evidence type="ECO:0000313" key="2">
    <source>
        <dbReference type="EMBL" id="CAF1181773.1"/>
    </source>
</evidence>
<gene>
    <name evidence="2" type="ORF">OVA965_LOCUS23098</name>
    <name evidence="3" type="ORF">TMI583_LOCUS23813</name>
</gene>
<accession>A0A8S2EBH1</accession>
<dbReference type="EMBL" id="CAJOBA010034831">
    <property type="protein sequence ID" value="CAF3992985.1"/>
    <property type="molecule type" value="Genomic_DNA"/>
</dbReference>
<evidence type="ECO:0000313" key="3">
    <source>
        <dbReference type="EMBL" id="CAF3992985.1"/>
    </source>
</evidence>
<feature type="region of interest" description="Disordered" evidence="1">
    <location>
        <begin position="54"/>
        <end position="105"/>
    </location>
</feature>
<dbReference type="EMBL" id="CAJNOK010013305">
    <property type="protein sequence ID" value="CAF1181773.1"/>
    <property type="molecule type" value="Genomic_DNA"/>
</dbReference>
<reference evidence="2" key="1">
    <citation type="submission" date="2021-02" db="EMBL/GenBank/DDBJ databases">
        <authorList>
            <person name="Nowell W R."/>
        </authorList>
    </citation>
    <scope>NUCLEOTIDE SEQUENCE</scope>
</reference>
<feature type="compositionally biased region" description="Basic residues" evidence="1">
    <location>
        <begin position="96"/>
        <end position="105"/>
    </location>
</feature>
<sequence>MSITVYSESITTNLDSSASDDGDEKNLFLSDQQQSEQDNPLLLSFDDYHEYQQKRQRPLLGRSLQYDTYEDDSDNSYEKRHKRPLMGRDTHNSFKYLKRTRPLMG</sequence>
<organism evidence="2 4">
    <name type="scientific">Didymodactylos carnosus</name>
    <dbReference type="NCBI Taxonomy" id="1234261"/>
    <lineage>
        <taxon>Eukaryota</taxon>
        <taxon>Metazoa</taxon>
        <taxon>Spiralia</taxon>
        <taxon>Gnathifera</taxon>
        <taxon>Rotifera</taxon>
        <taxon>Eurotatoria</taxon>
        <taxon>Bdelloidea</taxon>
        <taxon>Philodinida</taxon>
        <taxon>Philodinidae</taxon>
        <taxon>Didymodactylos</taxon>
    </lineage>
</organism>
<evidence type="ECO:0000256" key="1">
    <source>
        <dbReference type="SAM" id="MobiDB-lite"/>
    </source>
</evidence>
<comment type="caution">
    <text evidence="2">The sequence shown here is derived from an EMBL/GenBank/DDBJ whole genome shotgun (WGS) entry which is preliminary data.</text>
</comment>